<dbReference type="GO" id="GO:0015129">
    <property type="term" value="F:lactate transmembrane transporter activity"/>
    <property type="evidence" value="ECO:0007669"/>
    <property type="project" value="UniProtKB-UniRule"/>
</dbReference>
<protein>
    <recommendedName>
        <fullName evidence="8">L-lactate permease</fullName>
    </recommendedName>
</protein>
<sequence>MGLLFVLGLCPILWLIVALTLLKWPTWKAACGSMIVAFLLALFVWKLPVMETSTAALEGFLMALWPIVVVIVAAVFTYNLTVRTGAMELIKQMMTSVTSDKRLLVLLVAWCFGGFMEGMAGFGTAIAIPAGMLVGLGFPALFSCLVCLIANGVPTPFGSIGIPTVTLANLVGLENTYLSFTETLQLAPFMILCPFLIVMVAGKGVKALKGIWPIVLMSGVAFVLPQIAIAYFVGAELAVVVGSVCSMAVTILMSLKKKPDPAYQMDIQKGASLTLKKALVAWSPFICIFILLLSTSKLLPPVNSYLSQFASNVIVYSGENPNTLTFTWINTAGVWIFLSAIIGGLIQKANWNDFKTVFIATLKQMTPTILTMCFVLACAKIMAYSGMISSISEFAILVTGAFYPFIAPWLGALGCFVTGSGTSSGVLFGAVQMNAAEALHLNPYWIVALNSLGVGAGKMLSPQSIAIALSAVDGNGQDSKLLSMILPYGAAFLIIMSILAYVGTLFFGQL</sequence>
<feature type="transmembrane region" description="Helical" evidence="8">
    <location>
        <begin position="214"/>
        <end position="232"/>
    </location>
</feature>
<feature type="transmembrane region" description="Helical" evidence="8">
    <location>
        <begin position="485"/>
        <end position="507"/>
    </location>
</feature>
<comment type="function">
    <text evidence="8">Uptake of L-lactate across the membrane. Can also transport D-lactate and glycolate.</text>
</comment>
<feature type="transmembrane region" description="Helical" evidence="8">
    <location>
        <begin position="126"/>
        <end position="150"/>
    </location>
</feature>
<reference evidence="9 10" key="1">
    <citation type="submission" date="2016-11" db="EMBL/GenBank/DDBJ databases">
        <title>Description of two novel members of the family Erysipelotrichaceae: Ileibacterium lipovorans gen. nov., sp. nov. and Dubosiella newyorkensis, gen. nov., sp. nov.</title>
        <authorList>
            <person name="Cox L.M."/>
            <person name="Sohn J."/>
            <person name="Tyrrell K.L."/>
            <person name="Citron D.M."/>
            <person name="Lawson P.A."/>
            <person name="Patel N.B."/>
            <person name="Iizumi T."/>
            <person name="Perez-Perez G.I."/>
            <person name="Goldstein E.J."/>
            <person name="Blaser M.J."/>
        </authorList>
    </citation>
    <scope>NUCLEOTIDE SEQUENCE [LARGE SCALE GENOMIC DNA]</scope>
    <source>
        <strain evidence="9 10">NYU-BL-A4</strain>
    </source>
</reference>
<evidence type="ECO:0000256" key="4">
    <source>
        <dbReference type="ARBA" id="ARBA00022475"/>
    </source>
</evidence>
<feature type="transmembrane region" description="Helical" evidence="8">
    <location>
        <begin position="279"/>
        <end position="299"/>
    </location>
</feature>
<feature type="transmembrane region" description="Helical" evidence="8">
    <location>
        <begin position="103"/>
        <end position="120"/>
    </location>
</feature>
<feature type="transmembrane region" description="Helical" evidence="8">
    <location>
        <begin position="29"/>
        <end position="48"/>
    </location>
</feature>
<dbReference type="OrthoDB" id="9761056at2"/>
<comment type="similarity">
    <text evidence="2 8">Belongs to the lactate permease family.</text>
</comment>
<feature type="transmembrane region" description="Helical" evidence="8">
    <location>
        <begin position="184"/>
        <end position="202"/>
    </location>
</feature>
<dbReference type="InterPro" id="IPR003804">
    <property type="entry name" value="Lactate_perm"/>
</dbReference>
<keyword evidence="3 8" id="KW-0813">Transport</keyword>
<feature type="transmembrane region" description="Helical" evidence="8">
    <location>
        <begin position="157"/>
        <end position="178"/>
    </location>
</feature>
<evidence type="ECO:0000256" key="1">
    <source>
        <dbReference type="ARBA" id="ARBA00004651"/>
    </source>
</evidence>
<keyword evidence="10" id="KW-1185">Reference proteome</keyword>
<keyword evidence="6 8" id="KW-1133">Transmembrane helix</keyword>
<feature type="transmembrane region" description="Helical" evidence="8">
    <location>
        <begin position="6"/>
        <end position="22"/>
    </location>
</feature>
<keyword evidence="4 8" id="KW-1003">Cell membrane</keyword>
<dbReference type="PANTHER" id="PTHR30003:SF0">
    <property type="entry name" value="GLYCOLATE PERMEASE GLCA-RELATED"/>
    <property type="match status" value="1"/>
</dbReference>
<accession>A0A1U7NNC1</accession>
<gene>
    <name evidence="9" type="ORF">BO225_04830</name>
</gene>
<dbReference type="NCBIfam" id="TIGR00795">
    <property type="entry name" value="lctP"/>
    <property type="match status" value="1"/>
</dbReference>
<evidence type="ECO:0000256" key="6">
    <source>
        <dbReference type="ARBA" id="ARBA00022989"/>
    </source>
</evidence>
<name>A0A1U7NNC1_9FIRM</name>
<comment type="subcellular location">
    <subcellularLocation>
        <location evidence="1 8">Cell membrane</location>
        <topology evidence="1 8">Multi-pass membrane protein</topology>
    </subcellularLocation>
</comment>
<feature type="transmembrane region" description="Helical" evidence="8">
    <location>
        <begin position="60"/>
        <end position="82"/>
    </location>
</feature>
<dbReference type="GO" id="GO:0015295">
    <property type="term" value="F:solute:proton symporter activity"/>
    <property type="evidence" value="ECO:0007669"/>
    <property type="project" value="TreeGrafter"/>
</dbReference>
<dbReference type="Proteomes" id="UP000186705">
    <property type="component" value="Unassembled WGS sequence"/>
</dbReference>
<dbReference type="STRING" id="1862672.BO225_04830"/>
<evidence type="ECO:0000256" key="8">
    <source>
        <dbReference type="RuleBase" id="RU365092"/>
    </source>
</evidence>
<evidence type="ECO:0000256" key="2">
    <source>
        <dbReference type="ARBA" id="ARBA00010100"/>
    </source>
</evidence>
<organism evidence="9 10">
    <name type="scientific">Dubosiella newyorkensis</name>
    <dbReference type="NCBI Taxonomy" id="1862672"/>
    <lineage>
        <taxon>Bacteria</taxon>
        <taxon>Bacillati</taxon>
        <taxon>Bacillota</taxon>
        <taxon>Erysipelotrichia</taxon>
        <taxon>Erysipelotrichales</taxon>
        <taxon>Erysipelotrichaceae</taxon>
        <taxon>Dubosiella</taxon>
    </lineage>
</organism>
<dbReference type="AlphaFoldDB" id="A0A1U7NNC1"/>
<proteinExistence type="inferred from homology"/>
<comment type="caution">
    <text evidence="9">The sequence shown here is derived from an EMBL/GenBank/DDBJ whole genome shotgun (WGS) entry which is preliminary data.</text>
</comment>
<dbReference type="GO" id="GO:0005886">
    <property type="term" value="C:plasma membrane"/>
    <property type="evidence" value="ECO:0007669"/>
    <property type="project" value="UniProtKB-SubCell"/>
</dbReference>
<evidence type="ECO:0000256" key="3">
    <source>
        <dbReference type="ARBA" id="ARBA00022448"/>
    </source>
</evidence>
<feature type="transmembrane region" description="Helical" evidence="8">
    <location>
        <begin position="238"/>
        <end position="255"/>
    </location>
</feature>
<dbReference type="Pfam" id="PF02652">
    <property type="entry name" value="Lactate_perm"/>
    <property type="match status" value="1"/>
</dbReference>
<feature type="transmembrane region" description="Helical" evidence="8">
    <location>
        <begin position="326"/>
        <end position="346"/>
    </location>
</feature>
<keyword evidence="7 8" id="KW-0472">Membrane</keyword>
<dbReference type="EMBL" id="MPKA01000059">
    <property type="protein sequence ID" value="OLU46815.1"/>
    <property type="molecule type" value="Genomic_DNA"/>
</dbReference>
<dbReference type="PANTHER" id="PTHR30003">
    <property type="entry name" value="L-LACTATE PERMEASE"/>
    <property type="match status" value="1"/>
</dbReference>
<evidence type="ECO:0000313" key="9">
    <source>
        <dbReference type="EMBL" id="OLU46815.1"/>
    </source>
</evidence>
<keyword evidence="5 8" id="KW-0812">Transmembrane</keyword>
<evidence type="ECO:0000256" key="5">
    <source>
        <dbReference type="ARBA" id="ARBA00022692"/>
    </source>
</evidence>
<evidence type="ECO:0000256" key="7">
    <source>
        <dbReference type="ARBA" id="ARBA00023136"/>
    </source>
</evidence>
<feature type="transmembrane region" description="Helical" evidence="8">
    <location>
        <begin position="367"/>
        <end position="388"/>
    </location>
</feature>
<evidence type="ECO:0000313" key="10">
    <source>
        <dbReference type="Proteomes" id="UP000186705"/>
    </source>
</evidence>